<feature type="transmembrane region" description="Helical" evidence="1">
    <location>
        <begin position="173"/>
        <end position="193"/>
    </location>
</feature>
<feature type="transmembrane region" description="Helical" evidence="1">
    <location>
        <begin position="119"/>
        <end position="137"/>
    </location>
</feature>
<evidence type="ECO:0000313" key="3">
    <source>
        <dbReference type="Proteomes" id="UP000315395"/>
    </source>
</evidence>
<keyword evidence="3" id="KW-1185">Reference proteome</keyword>
<keyword evidence="1" id="KW-0472">Membrane</keyword>
<dbReference type="Proteomes" id="UP000315395">
    <property type="component" value="Chromosome"/>
</dbReference>
<evidence type="ECO:0000313" key="2">
    <source>
        <dbReference type="EMBL" id="QDO87630.1"/>
    </source>
</evidence>
<organism evidence="2 3">
    <name type="scientific">Ornithinimicrobium ciconiae</name>
    <dbReference type="NCBI Taxonomy" id="2594265"/>
    <lineage>
        <taxon>Bacteria</taxon>
        <taxon>Bacillati</taxon>
        <taxon>Actinomycetota</taxon>
        <taxon>Actinomycetes</taxon>
        <taxon>Micrococcales</taxon>
        <taxon>Ornithinimicrobiaceae</taxon>
        <taxon>Ornithinimicrobium</taxon>
    </lineage>
</organism>
<gene>
    <name evidence="2" type="ORF">FNH13_04155</name>
</gene>
<feature type="transmembrane region" description="Helical" evidence="1">
    <location>
        <begin position="38"/>
        <end position="57"/>
    </location>
</feature>
<feature type="transmembrane region" description="Helical" evidence="1">
    <location>
        <begin position="143"/>
        <end position="161"/>
    </location>
</feature>
<reference evidence="2 3" key="1">
    <citation type="submission" date="2019-07" db="EMBL/GenBank/DDBJ databases">
        <title>complete genome sequencing of Ornithinimicrobium sp. H23M54.</title>
        <authorList>
            <person name="Bae J.-W."/>
            <person name="Lee S.-Y."/>
        </authorList>
    </citation>
    <scope>NUCLEOTIDE SEQUENCE [LARGE SCALE GENOMIC DNA]</scope>
    <source>
        <strain evidence="2 3">H23M54</strain>
    </source>
</reference>
<feature type="transmembrane region" description="Helical" evidence="1">
    <location>
        <begin position="199"/>
        <end position="219"/>
    </location>
</feature>
<name>A0A516G8E1_9MICO</name>
<dbReference type="OrthoDB" id="5150000at2"/>
<keyword evidence="1" id="KW-1133">Transmembrane helix</keyword>
<protein>
    <submittedName>
        <fullName evidence="2">Uncharacterized protein</fullName>
    </submittedName>
</protein>
<feature type="transmembrane region" description="Helical" evidence="1">
    <location>
        <begin position="231"/>
        <end position="253"/>
    </location>
</feature>
<sequence>MRRSRALVPPSVEVAAISCCAALVVALAAMAGPTTLALALWLIGAVLAWGWAGMLALPAPRGTSAVLLGGALAVVLSAVLDTSRPGLAWVPAALAISLIGAFLHQLLRVDGRPRIVESVSSVVLGLGLITCGVLLVPLAHTELGAGLVAATVAGAAASALTDTLGRWEALRPWLVPLALLSGGAAAVLVASAAGDPWRALLLAGVVAGAASHALRSVLCTLPTMAHARPRLVMAVTALLVAGPVAYGVGWALLPATGLS</sequence>
<feature type="transmembrane region" description="Helical" evidence="1">
    <location>
        <begin position="64"/>
        <end position="80"/>
    </location>
</feature>
<proteinExistence type="predicted"/>
<feature type="transmembrane region" description="Helical" evidence="1">
    <location>
        <begin position="12"/>
        <end position="32"/>
    </location>
</feature>
<dbReference type="AlphaFoldDB" id="A0A516G8E1"/>
<dbReference type="EMBL" id="CP041616">
    <property type="protein sequence ID" value="QDO87630.1"/>
    <property type="molecule type" value="Genomic_DNA"/>
</dbReference>
<keyword evidence="1" id="KW-0812">Transmembrane</keyword>
<accession>A0A516G8E1</accession>
<dbReference type="KEGG" id="orz:FNH13_04155"/>
<dbReference type="RefSeq" id="WP_143782307.1">
    <property type="nucleotide sequence ID" value="NZ_CP041616.1"/>
</dbReference>
<evidence type="ECO:0000256" key="1">
    <source>
        <dbReference type="SAM" id="Phobius"/>
    </source>
</evidence>
<feature type="transmembrane region" description="Helical" evidence="1">
    <location>
        <begin position="86"/>
        <end position="107"/>
    </location>
</feature>